<dbReference type="GO" id="GO:0048870">
    <property type="term" value="P:cell motility"/>
    <property type="evidence" value="ECO:0007669"/>
    <property type="project" value="InterPro"/>
</dbReference>
<evidence type="ECO:0000256" key="7">
    <source>
        <dbReference type="ARBA" id="ARBA00023054"/>
    </source>
</evidence>
<dbReference type="EMBL" id="LJSK01000075">
    <property type="protein sequence ID" value="KPI87752.1"/>
    <property type="molecule type" value="Genomic_DNA"/>
</dbReference>
<comment type="subcellular location">
    <subcellularLocation>
        <location evidence="1">Cell projection</location>
        <location evidence="1">Cilium</location>
        <location evidence="1">Flagellum</location>
    </subcellularLocation>
    <subcellularLocation>
        <location evidence="2">Cytoplasm</location>
        <location evidence="2">Cytoskeleton</location>
    </subcellularLocation>
</comment>
<keyword evidence="9" id="KW-0206">Cytoskeleton</keyword>
<evidence type="ECO:0000256" key="4">
    <source>
        <dbReference type="ARBA" id="ARBA00022490"/>
    </source>
</evidence>
<dbReference type="InterPro" id="IPR025593">
    <property type="entry name" value="GAS8_dom"/>
</dbReference>
<dbReference type="PANTHER" id="PTHR31543:SF0">
    <property type="entry name" value="DYNEIN REGULATORY COMPLEX SUBUNIT 4"/>
    <property type="match status" value="1"/>
</dbReference>
<feature type="coiled-coil region" evidence="11">
    <location>
        <begin position="286"/>
        <end position="387"/>
    </location>
</feature>
<keyword evidence="4" id="KW-0963">Cytoplasm</keyword>
<name>A0A0N1HYA1_LEPSE</name>
<evidence type="ECO:0000256" key="5">
    <source>
        <dbReference type="ARBA" id="ARBA00022701"/>
    </source>
</evidence>
<dbReference type="GO" id="GO:0005794">
    <property type="term" value="C:Golgi apparatus"/>
    <property type="evidence" value="ECO:0007669"/>
    <property type="project" value="TreeGrafter"/>
</dbReference>
<comment type="caution">
    <text evidence="14">The sequence shown here is derived from an EMBL/GenBank/DDBJ whole genome shotgun (WGS) entry which is preliminary data.</text>
</comment>
<evidence type="ECO:0000256" key="11">
    <source>
        <dbReference type="SAM" id="Coils"/>
    </source>
</evidence>
<dbReference type="PANTHER" id="PTHR31543">
    <property type="entry name" value="DYNEIN REGULATORY COMPLEX SUBUNIT 4"/>
    <property type="match status" value="1"/>
</dbReference>
<dbReference type="GO" id="GO:0008017">
    <property type="term" value="F:microtubule binding"/>
    <property type="evidence" value="ECO:0007669"/>
    <property type="project" value="InterPro"/>
</dbReference>
<evidence type="ECO:0000256" key="10">
    <source>
        <dbReference type="ARBA" id="ARBA00023273"/>
    </source>
</evidence>
<dbReference type="GO" id="GO:0031514">
    <property type="term" value="C:motile cilium"/>
    <property type="evidence" value="ECO:0007669"/>
    <property type="project" value="UniProtKB-SubCell"/>
</dbReference>
<evidence type="ECO:0000256" key="8">
    <source>
        <dbReference type="ARBA" id="ARBA00023069"/>
    </source>
</evidence>
<feature type="coiled-coil region" evidence="11">
    <location>
        <begin position="72"/>
        <end position="135"/>
    </location>
</feature>
<gene>
    <name evidence="14" type="ORF">ABL78_3161</name>
</gene>
<dbReference type="Pfam" id="PF13851">
    <property type="entry name" value="GAS"/>
    <property type="match status" value="1"/>
</dbReference>
<sequence>MPPKGTTAAVGGKAARKGKGAGGGAAAADPMEELRNMEDIHEVLAKAQQLRNYFQTERDKVNAMWEITKKELENEQYRLQNVESEIEELERDHQVEMKVYKQRVRYLLYDHRVTVKQLKDESDAALRAAETAHQQRVQQLETERQHRLSGMETAREAQENRIMEQRDGHQYMLSVTKRRNHQKELARLQTAYEAKLSTLREDLELRRRAEIQDSEERYHVHINQLIQQHEEKFKEMKEYYNHITHNNLEIIRSLKDEIATMKKNDEQNESLMYEIEKENGSLAAPLEQVEKEVAELQVKKQQHIQDKQSLRTSRTRFKALQQQLQTLRQDKEMLEEQYKSVYNEREDLRSRFETALREAVDIVAERNNALQQNLVEAHAKLEQRDAQLGGVLRAMNLEPAAMELISDEIDGEIHAKNQTIKDLHFELRQLEKRVGAMVEEYERRCRAMGVAPLDRASVLRV</sequence>
<protein>
    <submittedName>
        <fullName evidence="14">Putative T-lymphocyte triggering factor</fullName>
    </submittedName>
</protein>
<evidence type="ECO:0000256" key="2">
    <source>
        <dbReference type="ARBA" id="ARBA00004245"/>
    </source>
</evidence>
<evidence type="ECO:0000313" key="14">
    <source>
        <dbReference type="EMBL" id="KPI87752.1"/>
    </source>
</evidence>
<dbReference type="GO" id="GO:0031267">
    <property type="term" value="F:small GTPase binding"/>
    <property type="evidence" value="ECO:0007669"/>
    <property type="project" value="InterPro"/>
</dbReference>
<keyword evidence="15" id="KW-1185">Reference proteome</keyword>
<reference evidence="14 15" key="1">
    <citation type="journal article" date="2015" name="PLoS Pathog.">
        <title>Leptomonas seymouri: Adaptations to the Dixenous Life Cycle Analyzed by Genome Sequencing, Transcriptome Profiling and Co-infection with Leishmania donovani.</title>
        <authorList>
            <person name="Kraeva N."/>
            <person name="Butenko A."/>
            <person name="Hlavacova J."/>
            <person name="Kostygov A."/>
            <person name="Myskova J."/>
            <person name="Grybchuk D."/>
            <person name="Lestinova T."/>
            <person name="Votypka J."/>
            <person name="Volf P."/>
            <person name="Opperdoes F."/>
            <person name="Flegontov P."/>
            <person name="Lukes J."/>
            <person name="Yurchenko V."/>
        </authorList>
    </citation>
    <scope>NUCLEOTIDE SEQUENCE [LARGE SCALE GENOMIC DNA]</scope>
    <source>
        <strain evidence="14 15">ATCC 30220</strain>
    </source>
</reference>
<keyword evidence="7 11" id="KW-0175">Coiled coil</keyword>
<feature type="region of interest" description="Disordered" evidence="12">
    <location>
        <begin position="1"/>
        <end position="27"/>
    </location>
</feature>
<evidence type="ECO:0000256" key="9">
    <source>
        <dbReference type="ARBA" id="ARBA00023212"/>
    </source>
</evidence>
<evidence type="ECO:0000313" key="15">
    <source>
        <dbReference type="Proteomes" id="UP000038009"/>
    </source>
</evidence>
<evidence type="ECO:0000256" key="12">
    <source>
        <dbReference type="SAM" id="MobiDB-lite"/>
    </source>
</evidence>
<proteinExistence type="inferred from homology"/>
<feature type="domain" description="Growth arrest-specific protein 8" evidence="13">
    <location>
        <begin position="224"/>
        <end position="423"/>
    </location>
</feature>
<keyword evidence="10" id="KW-0966">Cell projection</keyword>
<dbReference type="OMA" id="MELTNHY"/>
<keyword evidence="6" id="KW-0282">Flagellum</keyword>
<evidence type="ECO:0000256" key="3">
    <source>
        <dbReference type="ARBA" id="ARBA00009859"/>
    </source>
</evidence>
<dbReference type="Proteomes" id="UP000038009">
    <property type="component" value="Unassembled WGS sequence"/>
</dbReference>
<feature type="compositionally biased region" description="Low complexity" evidence="12">
    <location>
        <begin position="1"/>
        <end position="13"/>
    </location>
</feature>
<organism evidence="14 15">
    <name type="scientific">Leptomonas seymouri</name>
    <dbReference type="NCBI Taxonomy" id="5684"/>
    <lineage>
        <taxon>Eukaryota</taxon>
        <taxon>Discoba</taxon>
        <taxon>Euglenozoa</taxon>
        <taxon>Kinetoplastea</taxon>
        <taxon>Metakinetoplastina</taxon>
        <taxon>Trypanosomatida</taxon>
        <taxon>Trypanosomatidae</taxon>
        <taxon>Leishmaniinae</taxon>
        <taxon>Leptomonas</taxon>
    </lineage>
</organism>
<dbReference type="OrthoDB" id="767661at2759"/>
<comment type="similarity">
    <text evidence="3">Belongs to the DRC4 family.</text>
</comment>
<evidence type="ECO:0000256" key="6">
    <source>
        <dbReference type="ARBA" id="ARBA00022846"/>
    </source>
</evidence>
<dbReference type="InterPro" id="IPR039308">
    <property type="entry name" value="GAS8"/>
</dbReference>
<keyword evidence="5" id="KW-0493">Microtubule</keyword>
<dbReference type="AlphaFoldDB" id="A0A0N1HYA1"/>
<feature type="coiled-coil region" evidence="11">
    <location>
        <begin position="413"/>
        <end position="440"/>
    </location>
</feature>
<dbReference type="VEuPathDB" id="TriTrypDB:Lsey_0075_0140"/>
<keyword evidence="8" id="KW-0969">Cilium</keyword>
<accession>A0A0N1HYA1</accession>
<dbReference type="GO" id="GO:0005874">
    <property type="term" value="C:microtubule"/>
    <property type="evidence" value="ECO:0007669"/>
    <property type="project" value="UniProtKB-KW"/>
</dbReference>
<evidence type="ECO:0000259" key="13">
    <source>
        <dbReference type="Pfam" id="PF13851"/>
    </source>
</evidence>
<evidence type="ECO:0000256" key="1">
    <source>
        <dbReference type="ARBA" id="ARBA00004230"/>
    </source>
</evidence>